<dbReference type="PANTHER" id="PTHR21678:SF0">
    <property type="entry name" value="C3H1-TYPE DOMAIN-CONTAINING PROTEIN"/>
    <property type="match status" value="1"/>
</dbReference>
<reference evidence="2 3" key="1">
    <citation type="submission" date="2015-09" db="EMBL/GenBank/DDBJ databases">
        <title>Draft genome of the scarab beetle Oryctes borbonicus.</title>
        <authorList>
            <person name="Meyer J.M."/>
            <person name="Markov G.V."/>
            <person name="Baskaran P."/>
            <person name="Herrmann M."/>
            <person name="Sommer R.J."/>
            <person name="Roedelsperger C."/>
        </authorList>
    </citation>
    <scope>NUCLEOTIDE SEQUENCE [LARGE SCALE GENOMIC DNA]</scope>
    <source>
        <strain evidence="2">OB123</strain>
        <tissue evidence="2">Whole animal</tissue>
    </source>
</reference>
<dbReference type="EMBL" id="LJIG01022580">
    <property type="protein sequence ID" value="KRT79817.1"/>
    <property type="molecule type" value="Genomic_DNA"/>
</dbReference>
<sequence>MENSNNEGKDVRRRTRPTQRLYVPPAQRKKTNKPGKPNPQTNTNISDTEANESETNLSWSDACQENQSVKPSNSEESLVIMLDHIKTEDNNDKNVDNDKEEMDRAIVNINRKTRPLIKHVNVGNKDVLHIAIDDKDVKENKPKSNVKGAILHKQVSNWEDLFNEDDDVNGGNTEQIKINKISENNKDDTSDEEEYPKKNTGPNDLDHVIELYDFPSSFKTQDLVQLYSDVNNELMYVKWCDETHALLVLSTPNQVKRALHIQHDIIKSRSMSNGSSIALQVASRVDLKPAMKRPQTNMQTARRLINNHLGTKSKLTKEECAKEREELRKAKELKKALKQSENDAWDGHPRPSTA</sequence>
<dbReference type="Gene3D" id="3.30.70.330">
    <property type="match status" value="1"/>
</dbReference>
<evidence type="ECO:0008006" key="4">
    <source>
        <dbReference type="Google" id="ProtNLM"/>
    </source>
</evidence>
<feature type="region of interest" description="Disordered" evidence="1">
    <location>
        <begin position="332"/>
        <end position="354"/>
    </location>
</feature>
<feature type="region of interest" description="Disordered" evidence="1">
    <location>
        <begin position="162"/>
        <end position="202"/>
    </location>
</feature>
<comment type="caution">
    <text evidence="2">The sequence shown here is derived from an EMBL/GenBank/DDBJ whole genome shotgun (WGS) entry which is preliminary data.</text>
</comment>
<proteinExistence type="predicted"/>
<keyword evidence="3" id="KW-1185">Reference proteome</keyword>
<evidence type="ECO:0000256" key="1">
    <source>
        <dbReference type="SAM" id="MobiDB-lite"/>
    </source>
</evidence>
<evidence type="ECO:0000313" key="2">
    <source>
        <dbReference type="EMBL" id="KRT79817.1"/>
    </source>
</evidence>
<dbReference type="InterPro" id="IPR012677">
    <property type="entry name" value="Nucleotide-bd_a/b_plait_sf"/>
</dbReference>
<name>A0A0T6AXB6_9SCAR</name>
<feature type="compositionally biased region" description="Polar residues" evidence="1">
    <location>
        <begin position="38"/>
        <end position="57"/>
    </location>
</feature>
<protein>
    <recommendedName>
        <fullName evidence="4">Coiled-coil domain-containing protein R3HCC1L</fullName>
    </recommendedName>
</protein>
<dbReference type="InterPro" id="IPR039884">
    <property type="entry name" value="R3HC1/R3HCL"/>
</dbReference>
<organism evidence="2 3">
    <name type="scientific">Oryctes borbonicus</name>
    <dbReference type="NCBI Taxonomy" id="1629725"/>
    <lineage>
        <taxon>Eukaryota</taxon>
        <taxon>Metazoa</taxon>
        <taxon>Ecdysozoa</taxon>
        <taxon>Arthropoda</taxon>
        <taxon>Hexapoda</taxon>
        <taxon>Insecta</taxon>
        <taxon>Pterygota</taxon>
        <taxon>Neoptera</taxon>
        <taxon>Endopterygota</taxon>
        <taxon>Coleoptera</taxon>
        <taxon>Polyphaga</taxon>
        <taxon>Scarabaeiformia</taxon>
        <taxon>Scarabaeidae</taxon>
        <taxon>Dynastinae</taxon>
        <taxon>Oryctes</taxon>
    </lineage>
</organism>
<dbReference type="Proteomes" id="UP000051574">
    <property type="component" value="Unassembled WGS sequence"/>
</dbReference>
<dbReference type="OrthoDB" id="5418203at2759"/>
<gene>
    <name evidence="2" type="ORF">AMK59_7145</name>
</gene>
<feature type="region of interest" description="Disordered" evidence="1">
    <location>
        <begin position="1"/>
        <end position="57"/>
    </location>
</feature>
<dbReference type="AlphaFoldDB" id="A0A0T6AXB6"/>
<evidence type="ECO:0000313" key="3">
    <source>
        <dbReference type="Proteomes" id="UP000051574"/>
    </source>
</evidence>
<dbReference type="PANTHER" id="PTHR21678">
    <property type="entry name" value="GROWTH INHIBITION AND DIFFERENTIATION RELATED PROTEIN 88"/>
    <property type="match status" value="1"/>
</dbReference>
<accession>A0A0T6AXB6</accession>